<feature type="transmembrane region" description="Helical" evidence="3">
    <location>
        <begin position="149"/>
        <end position="166"/>
    </location>
</feature>
<keyword evidence="3" id="KW-0812">Transmembrane</keyword>
<feature type="transmembrane region" description="Helical" evidence="3">
    <location>
        <begin position="216"/>
        <end position="234"/>
    </location>
</feature>
<feature type="transmembrane region" description="Helical" evidence="3">
    <location>
        <begin position="178"/>
        <end position="196"/>
    </location>
</feature>
<dbReference type="Gene3D" id="1.20.1250.20">
    <property type="entry name" value="MFS general substrate transporter like domains"/>
    <property type="match status" value="1"/>
</dbReference>
<gene>
    <name evidence="4" type="ORF">IFM53868_06357</name>
</gene>
<comment type="subcellular location">
    <subcellularLocation>
        <location evidence="1">Membrane</location>
        <topology evidence="1">Multi-pass membrane protein</topology>
    </subcellularLocation>
</comment>
<name>A0ABQ1AZL0_9EURO</name>
<dbReference type="Pfam" id="PF07690">
    <property type="entry name" value="MFS_1"/>
    <property type="match status" value="1"/>
</dbReference>
<dbReference type="InterPro" id="IPR050327">
    <property type="entry name" value="Proton-linked_MCT"/>
</dbReference>
<feature type="transmembrane region" description="Helical" evidence="3">
    <location>
        <begin position="119"/>
        <end position="137"/>
    </location>
</feature>
<protein>
    <submittedName>
        <fullName evidence="4">Monocarboxylate transporter 1</fullName>
    </submittedName>
</protein>
<dbReference type="SUPFAM" id="SSF103473">
    <property type="entry name" value="MFS general substrate transporter"/>
    <property type="match status" value="1"/>
</dbReference>
<evidence type="ECO:0000256" key="3">
    <source>
        <dbReference type="SAM" id="Phobius"/>
    </source>
</evidence>
<accession>A0ABQ1AZL0</accession>
<keyword evidence="3" id="KW-0472">Membrane</keyword>
<sequence length="309" mass="34123">MSVTHHHDKVCPTGHDHIEDVGRDKVVDADDAGSIMDGGTHFPDGGVQAWRTTLGGFLSFIASIGFLSGGSLFQSYFQTAVLRESSPSEITWIGSVQVWGCFFFGTWSGRLSDKYGPSLPMAIGTFFLTLGNMTASISKTYYQFPPYRGFRVALGMGLIFTPALAVQSQWFFKRRRLVIGLVMSGQTVGGVIWPILVNRLLNYGTMSPEWTSRTIAFMQLGIMILAILLVRPRFPRCSEYESLAIHRFFTDRRVLLFSLAIFLMDLSLYVPWFFITPYAVTSGSPASLSFHDAAILNAGGFVGCPGTHP</sequence>
<feature type="transmembrane region" description="Helical" evidence="3">
    <location>
        <begin position="89"/>
        <end position="107"/>
    </location>
</feature>
<comment type="similarity">
    <text evidence="2">Belongs to the major facilitator superfamily. Monocarboxylate porter (TC 2.A.1.13) family.</text>
</comment>
<dbReference type="InterPro" id="IPR036259">
    <property type="entry name" value="MFS_trans_sf"/>
</dbReference>
<evidence type="ECO:0000313" key="4">
    <source>
        <dbReference type="EMBL" id="GFF91001.1"/>
    </source>
</evidence>
<reference evidence="4 5" key="1">
    <citation type="submission" date="2020-01" db="EMBL/GenBank/DDBJ databases">
        <title>Draft genome sequence of Aspergillus udagawae IFM 53868.</title>
        <authorList>
            <person name="Takahashi H."/>
            <person name="Yaguchi T."/>
        </authorList>
    </citation>
    <scope>NUCLEOTIDE SEQUENCE [LARGE SCALE GENOMIC DNA]</scope>
    <source>
        <strain evidence="4 5">IFM 53868</strain>
    </source>
</reference>
<dbReference type="InterPro" id="IPR011701">
    <property type="entry name" value="MFS"/>
</dbReference>
<dbReference type="PANTHER" id="PTHR11360:SF177">
    <property type="entry name" value="RIBOFLAVIN TRANSPORTER MCH5"/>
    <property type="match status" value="1"/>
</dbReference>
<organism evidence="4 5">
    <name type="scientific">Aspergillus udagawae</name>
    <dbReference type="NCBI Taxonomy" id="91492"/>
    <lineage>
        <taxon>Eukaryota</taxon>
        <taxon>Fungi</taxon>
        <taxon>Dikarya</taxon>
        <taxon>Ascomycota</taxon>
        <taxon>Pezizomycotina</taxon>
        <taxon>Eurotiomycetes</taxon>
        <taxon>Eurotiomycetidae</taxon>
        <taxon>Eurotiales</taxon>
        <taxon>Aspergillaceae</taxon>
        <taxon>Aspergillus</taxon>
        <taxon>Aspergillus subgen. Fumigati</taxon>
    </lineage>
</organism>
<proteinExistence type="inferred from homology"/>
<evidence type="ECO:0000256" key="1">
    <source>
        <dbReference type="ARBA" id="ARBA00004141"/>
    </source>
</evidence>
<keyword evidence="5" id="KW-1185">Reference proteome</keyword>
<feature type="transmembrane region" description="Helical" evidence="3">
    <location>
        <begin position="254"/>
        <end position="275"/>
    </location>
</feature>
<dbReference type="EMBL" id="BLKG01000071">
    <property type="protein sequence ID" value="GFF91001.1"/>
    <property type="molecule type" value="Genomic_DNA"/>
</dbReference>
<dbReference type="Proteomes" id="UP000465266">
    <property type="component" value="Unassembled WGS sequence"/>
</dbReference>
<dbReference type="PANTHER" id="PTHR11360">
    <property type="entry name" value="MONOCARBOXYLATE TRANSPORTER"/>
    <property type="match status" value="1"/>
</dbReference>
<evidence type="ECO:0000256" key="2">
    <source>
        <dbReference type="ARBA" id="ARBA00006727"/>
    </source>
</evidence>
<evidence type="ECO:0000313" key="5">
    <source>
        <dbReference type="Proteomes" id="UP000465266"/>
    </source>
</evidence>
<feature type="transmembrane region" description="Helical" evidence="3">
    <location>
        <begin position="57"/>
        <end position="77"/>
    </location>
</feature>
<comment type="caution">
    <text evidence="4">The sequence shown here is derived from an EMBL/GenBank/DDBJ whole genome shotgun (WGS) entry which is preliminary data.</text>
</comment>
<keyword evidence="3" id="KW-1133">Transmembrane helix</keyword>